<name>A0A0C7N388_9SACH</name>
<evidence type="ECO:0000256" key="3">
    <source>
        <dbReference type="ARBA" id="ARBA00003814"/>
    </source>
</evidence>
<evidence type="ECO:0000256" key="6">
    <source>
        <dbReference type="ARBA" id="ARBA00022679"/>
    </source>
</evidence>
<evidence type="ECO:0000256" key="13">
    <source>
        <dbReference type="ARBA" id="ARBA00047334"/>
    </source>
</evidence>
<dbReference type="GO" id="GO:0004789">
    <property type="term" value="F:thiamine-phosphate diphosphorylase activity"/>
    <property type="evidence" value="ECO:0007669"/>
    <property type="project" value="UniProtKB-EC"/>
</dbReference>
<evidence type="ECO:0000256" key="5">
    <source>
        <dbReference type="ARBA" id="ARBA00005165"/>
    </source>
</evidence>
<evidence type="ECO:0000256" key="9">
    <source>
        <dbReference type="ARBA" id="ARBA00022777"/>
    </source>
</evidence>
<dbReference type="CDD" id="cd00564">
    <property type="entry name" value="TMP_TenI"/>
    <property type="match status" value="1"/>
</dbReference>
<dbReference type="FunFam" id="3.40.1190.20:FF:000055">
    <property type="entry name" value="Hydroxyethylthiazole kinase"/>
    <property type="match status" value="1"/>
</dbReference>
<evidence type="ECO:0000256" key="15">
    <source>
        <dbReference type="ARBA" id="ARBA00047883"/>
    </source>
</evidence>
<dbReference type="SUPFAM" id="SSF51391">
    <property type="entry name" value="Thiamin phosphate synthase"/>
    <property type="match status" value="1"/>
</dbReference>
<dbReference type="Gene3D" id="3.20.20.70">
    <property type="entry name" value="Aldolase class I"/>
    <property type="match status" value="1"/>
</dbReference>
<dbReference type="Pfam" id="PF02110">
    <property type="entry name" value="HK"/>
    <property type="match status" value="1"/>
</dbReference>
<dbReference type="PANTHER" id="PTHR20857:SF23">
    <property type="entry name" value="THIAMINE BIOSYNTHETIC BIFUNCTIONAL ENZYME"/>
    <property type="match status" value="1"/>
</dbReference>
<keyword evidence="8" id="KW-0547">Nucleotide-binding</keyword>
<comment type="pathway">
    <text evidence="4">Cofactor biosynthesis; thiamine diphosphate biosynthesis; 4-methyl-5-(2-phosphoethyl)-thiazole from 5-(2-hydroxyethyl)-4-methylthiazole: step 1/1.</text>
</comment>
<dbReference type="GO" id="GO:0004417">
    <property type="term" value="F:hydroxyethylthiazole kinase activity"/>
    <property type="evidence" value="ECO:0007669"/>
    <property type="project" value="UniProtKB-EC"/>
</dbReference>
<comment type="cofactor">
    <cofactor evidence="2">
        <name>Mg(2+)</name>
        <dbReference type="ChEBI" id="CHEBI:18420"/>
    </cofactor>
</comment>
<comment type="pathway">
    <text evidence="5">Cofactor biosynthesis; thiamine diphosphate biosynthesis; thiamine phosphate from 4-amino-2-methyl-5-diphosphomethylpyrimidine and 4-methyl-5-(2-phosphoethyl)-thiazole: step 1/1.</text>
</comment>
<evidence type="ECO:0000256" key="10">
    <source>
        <dbReference type="ARBA" id="ARBA00022840"/>
    </source>
</evidence>
<keyword evidence="6" id="KW-0808">Transferase</keyword>
<evidence type="ECO:0000256" key="1">
    <source>
        <dbReference type="ARBA" id="ARBA00001771"/>
    </source>
</evidence>
<dbReference type="GO" id="GO:0000287">
    <property type="term" value="F:magnesium ion binding"/>
    <property type="evidence" value="ECO:0007669"/>
    <property type="project" value="InterPro"/>
</dbReference>
<keyword evidence="7" id="KW-0479">Metal-binding</keyword>
<comment type="similarity">
    <text evidence="16">In the C-terminal section; belongs to the Thz kinase family.</text>
</comment>
<dbReference type="GO" id="GO:0005524">
    <property type="term" value="F:ATP binding"/>
    <property type="evidence" value="ECO:0007669"/>
    <property type="project" value="UniProtKB-KW"/>
</dbReference>
<feature type="domain" description="Thiamine phosphate synthase/TenI" evidence="18">
    <location>
        <begin position="11"/>
        <end position="211"/>
    </location>
</feature>
<evidence type="ECO:0000256" key="7">
    <source>
        <dbReference type="ARBA" id="ARBA00022723"/>
    </source>
</evidence>
<comment type="catalytic activity">
    <reaction evidence="13">
        <text>4-methyl-5-(2-phosphooxyethyl)-thiazole + 4-amino-2-methyl-5-(diphosphooxymethyl)pyrimidine + H(+) = thiamine phosphate + diphosphate</text>
        <dbReference type="Rhea" id="RHEA:22328"/>
        <dbReference type="ChEBI" id="CHEBI:15378"/>
        <dbReference type="ChEBI" id="CHEBI:33019"/>
        <dbReference type="ChEBI" id="CHEBI:37575"/>
        <dbReference type="ChEBI" id="CHEBI:57841"/>
        <dbReference type="ChEBI" id="CHEBI:58296"/>
        <dbReference type="EC" id="2.5.1.3"/>
    </reaction>
</comment>
<dbReference type="HAMAP" id="MF_00097">
    <property type="entry name" value="TMP_synthase"/>
    <property type="match status" value="1"/>
</dbReference>
<protein>
    <submittedName>
        <fullName evidence="19">LALA0S05e06370g1_1</fullName>
    </submittedName>
</protein>
<keyword evidence="20" id="KW-1185">Reference proteome</keyword>
<dbReference type="PRINTS" id="PR01099">
    <property type="entry name" value="HYETHTZKNASE"/>
</dbReference>
<evidence type="ECO:0000259" key="18">
    <source>
        <dbReference type="Pfam" id="PF02581"/>
    </source>
</evidence>
<accession>A0A0C7N388</accession>
<keyword evidence="11" id="KW-0460">Magnesium</keyword>
<organism evidence="19 20">
    <name type="scientific">Lachancea lanzarotensis</name>
    <dbReference type="NCBI Taxonomy" id="1245769"/>
    <lineage>
        <taxon>Eukaryota</taxon>
        <taxon>Fungi</taxon>
        <taxon>Dikarya</taxon>
        <taxon>Ascomycota</taxon>
        <taxon>Saccharomycotina</taxon>
        <taxon>Saccharomycetes</taxon>
        <taxon>Saccharomycetales</taxon>
        <taxon>Saccharomycetaceae</taxon>
        <taxon>Lachancea</taxon>
    </lineage>
</organism>
<comment type="catalytic activity">
    <reaction evidence="15">
        <text>2-[(2R,5Z)-2-carboxy-4-methylthiazol-5(2H)-ylidene]ethyl phosphate + 4-amino-2-methyl-5-(diphosphooxymethyl)pyrimidine + 2 H(+) = thiamine phosphate + CO2 + diphosphate</text>
        <dbReference type="Rhea" id="RHEA:47844"/>
        <dbReference type="ChEBI" id="CHEBI:15378"/>
        <dbReference type="ChEBI" id="CHEBI:16526"/>
        <dbReference type="ChEBI" id="CHEBI:33019"/>
        <dbReference type="ChEBI" id="CHEBI:37575"/>
        <dbReference type="ChEBI" id="CHEBI:57841"/>
        <dbReference type="ChEBI" id="CHEBI:62899"/>
        <dbReference type="EC" id="2.5.1.3"/>
    </reaction>
</comment>
<dbReference type="GO" id="GO:0009229">
    <property type="term" value="P:thiamine diphosphate biosynthetic process"/>
    <property type="evidence" value="ECO:0007669"/>
    <property type="project" value="UniProtKB-UniPathway"/>
</dbReference>
<keyword evidence="12" id="KW-0784">Thiamine biosynthesis</keyword>
<sequence>MMDKSKVDYSLYLVTDSTMLPPGATLVSQVNSALENGVTLVQLREKETDTKTFIEEALKVQELCRQHNVPLIINDRVDVALAIDADGVHVGQDDMPIAMVRKLLGPDKIIGWSVGYEHEVQELAAMGPQYVDYVGLGMIFPTETKKNAKKSPMGPRGVSKLLDAMQASNATWCRTVGIGGLHPNNISRVLYQVCSEDGKRSLDGIAVVSDIMASTEAGEAAKRLRSIIDARSYYFVDGMDSEICLFSWWLQERIKSTKQNSPLIHHITNKVHQNFGANVALALGCSPIMSEVEPEFTELSNMPHATLLLNTGSVAPLETLVSAVRAYNEAKRPIVFDPVGFSATSVRLQLNRHLLEEGQFACIKGNAGEILSLADMNVGKMRGVDSGHTGSDISILVAATKIVAFRYRCVAVCTGQVDVVANGLNFGQFNLSTGSDSNPSQLPARIVEAGNIPVMGKITASGCSLGTTIACLIGGITVEEDIFGGVLLAVLMYKSAGYTASLKCKGSGSFQAHLIDALDNMLTENDPSTWFAKTSSI</sequence>
<dbReference type="InterPro" id="IPR029056">
    <property type="entry name" value="Ribokinase-like"/>
</dbReference>
<comment type="catalytic activity">
    <reaction evidence="14">
        <text>2-(2-carboxy-4-methylthiazol-5-yl)ethyl phosphate + 4-amino-2-methyl-5-(diphosphooxymethyl)pyrimidine + 2 H(+) = thiamine phosphate + CO2 + diphosphate</text>
        <dbReference type="Rhea" id="RHEA:47848"/>
        <dbReference type="ChEBI" id="CHEBI:15378"/>
        <dbReference type="ChEBI" id="CHEBI:16526"/>
        <dbReference type="ChEBI" id="CHEBI:33019"/>
        <dbReference type="ChEBI" id="CHEBI:37575"/>
        <dbReference type="ChEBI" id="CHEBI:57841"/>
        <dbReference type="ChEBI" id="CHEBI:62890"/>
        <dbReference type="EC" id="2.5.1.3"/>
    </reaction>
</comment>
<gene>
    <name evidence="19" type="ORF">LALA0_S05e06370g</name>
</gene>
<dbReference type="HOGENOM" id="CLU_019943_1_1_1"/>
<evidence type="ECO:0000256" key="8">
    <source>
        <dbReference type="ARBA" id="ARBA00022741"/>
    </source>
</evidence>
<proteinExistence type="inferred from homology"/>
<comment type="function">
    <text evidence="3">Condenses 4-methyl-5-(beta-hydroxyethyl)thiazole monophosphate (THZ-P) and 2-methyl-4-amino-5-hydroxymethyl pyrimidine pyrophosphate (HMP-PP) to form thiamine monophosphate (TMP).</text>
</comment>
<dbReference type="InterPro" id="IPR022998">
    <property type="entry name" value="ThiamineP_synth_TenI"/>
</dbReference>
<dbReference type="GeneID" id="34685940"/>
<dbReference type="Gene3D" id="3.40.1190.20">
    <property type="match status" value="1"/>
</dbReference>
<dbReference type="PANTHER" id="PTHR20857">
    <property type="entry name" value="THIAMINE-PHOSPHATE PYROPHOSPHORYLASE"/>
    <property type="match status" value="1"/>
</dbReference>
<evidence type="ECO:0000256" key="4">
    <source>
        <dbReference type="ARBA" id="ARBA00004868"/>
    </source>
</evidence>
<evidence type="ECO:0000256" key="2">
    <source>
        <dbReference type="ARBA" id="ARBA00001946"/>
    </source>
</evidence>
<dbReference type="InterPro" id="IPR013785">
    <property type="entry name" value="Aldolase_TIM"/>
</dbReference>
<dbReference type="CDD" id="cd01170">
    <property type="entry name" value="THZ_kinase"/>
    <property type="match status" value="1"/>
</dbReference>
<dbReference type="RefSeq" id="XP_022628696.1">
    <property type="nucleotide sequence ID" value="XM_022772364.1"/>
</dbReference>
<evidence type="ECO:0000256" key="17">
    <source>
        <dbReference type="ARBA" id="ARBA00061283"/>
    </source>
</evidence>
<dbReference type="Proteomes" id="UP000054304">
    <property type="component" value="Unassembled WGS sequence"/>
</dbReference>
<dbReference type="GO" id="GO:0005829">
    <property type="term" value="C:cytosol"/>
    <property type="evidence" value="ECO:0007669"/>
    <property type="project" value="EnsemblFungi"/>
</dbReference>
<dbReference type="OrthoDB" id="4994at2759"/>
<dbReference type="STRING" id="1245769.A0A0C7N388"/>
<dbReference type="Pfam" id="PF02581">
    <property type="entry name" value="TMP-TENI"/>
    <property type="match status" value="1"/>
</dbReference>
<comment type="similarity">
    <text evidence="17">In the N-terminal section; belongs to the thiamine-phosphate synthase family.</text>
</comment>
<evidence type="ECO:0000256" key="16">
    <source>
        <dbReference type="ARBA" id="ARBA00061146"/>
    </source>
</evidence>
<evidence type="ECO:0000256" key="12">
    <source>
        <dbReference type="ARBA" id="ARBA00022977"/>
    </source>
</evidence>
<evidence type="ECO:0000256" key="14">
    <source>
        <dbReference type="ARBA" id="ARBA00047851"/>
    </source>
</evidence>
<dbReference type="NCBIfam" id="TIGR00694">
    <property type="entry name" value="thiM"/>
    <property type="match status" value="1"/>
</dbReference>
<dbReference type="InterPro" id="IPR000417">
    <property type="entry name" value="Hyethyz_kinase"/>
</dbReference>
<keyword evidence="9" id="KW-0418">Kinase</keyword>
<dbReference type="GO" id="GO:0009228">
    <property type="term" value="P:thiamine biosynthetic process"/>
    <property type="evidence" value="ECO:0007669"/>
    <property type="project" value="UniProtKB-KW"/>
</dbReference>
<reference evidence="19 20" key="1">
    <citation type="submission" date="2014-12" db="EMBL/GenBank/DDBJ databases">
        <authorList>
            <person name="Neuveglise Cecile"/>
        </authorList>
    </citation>
    <scope>NUCLEOTIDE SEQUENCE [LARGE SCALE GENOMIC DNA]</scope>
    <source>
        <strain evidence="19 20">CBS 12615</strain>
    </source>
</reference>
<dbReference type="AlphaFoldDB" id="A0A0C7N388"/>
<dbReference type="FunFam" id="3.20.20.70:FF:000104">
    <property type="entry name" value="Thiamine biosynthetic bifunctional enzyme"/>
    <property type="match status" value="1"/>
</dbReference>
<dbReference type="NCBIfam" id="TIGR00693">
    <property type="entry name" value="thiE"/>
    <property type="match status" value="1"/>
</dbReference>
<evidence type="ECO:0000256" key="11">
    <source>
        <dbReference type="ARBA" id="ARBA00022842"/>
    </source>
</evidence>
<keyword evidence="10" id="KW-0067">ATP-binding</keyword>
<evidence type="ECO:0000313" key="19">
    <source>
        <dbReference type="EMBL" id="CEP62470.1"/>
    </source>
</evidence>
<dbReference type="InterPro" id="IPR036206">
    <property type="entry name" value="ThiamineP_synth_sf"/>
</dbReference>
<dbReference type="SUPFAM" id="SSF53613">
    <property type="entry name" value="Ribokinase-like"/>
    <property type="match status" value="1"/>
</dbReference>
<comment type="catalytic activity">
    <reaction evidence="1">
        <text>5-(2-hydroxyethyl)-4-methylthiazole + ATP = 4-methyl-5-(2-phosphooxyethyl)-thiazole + ADP + H(+)</text>
        <dbReference type="Rhea" id="RHEA:24212"/>
        <dbReference type="ChEBI" id="CHEBI:15378"/>
        <dbReference type="ChEBI" id="CHEBI:17957"/>
        <dbReference type="ChEBI" id="CHEBI:30616"/>
        <dbReference type="ChEBI" id="CHEBI:58296"/>
        <dbReference type="ChEBI" id="CHEBI:456216"/>
        <dbReference type="EC" id="2.7.1.50"/>
    </reaction>
</comment>
<dbReference type="EMBL" id="LN736364">
    <property type="protein sequence ID" value="CEP62470.1"/>
    <property type="molecule type" value="Genomic_DNA"/>
</dbReference>
<dbReference type="UniPathway" id="UPA00060">
    <property type="reaction ID" value="UER00139"/>
</dbReference>
<evidence type="ECO:0000313" key="20">
    <source>
        <dbReference type="Proteomes" id="UP000054304"/>
    </source>
</evidence>
<dbReference type="InterPro" id="IPR034291">
    <property type="entry name" value="TMP_synthase"/>
</dbReference>